<comment type="caution">
    <text evidence="2">The sequence shown here is derived from an EMBL/GenBank/DDBJ whole genome shotgun (WGS) entry which is preliminary data.</text>
</comment>
<keyword evidence="3" id="KW-1185">Reference proteome</keyword>
<dbReference type="OrthoDB" id="1644512at2759"/>
<dbReference type="EMBL" id="JACGCM010002671">
    <property type="protein sequence ID" value="KAF6136825.1"/>
    <property type="molecule type" value="Genomic_DNA"/>
</dbReference>
<proteinExistence type="predicted"/>
<protein>
    <submittedName>
        <fullName evidence="2">Uncharacterized protein</fullName>
    </submittedName>
</protein>
<name>A0A7J7L2H9_9MAGN</name>
<gene>
    <name evidence="2" type="ORF">GIB67_030110</name>
</gene>
<evidence type="ECO:0000256" key="1">
    <source>
        <dbReference type="SAM" id="MobiDB-lite"/>
    </source>
</evidence>
<dbReference type="AlphaFoldDB" id="A0A7J7L2H9"/>
<feature type="compositionally biased region" description="Polar residues" evidence="1">
    <location>
        <begin position="306"/>
        <end position="315"/>
    </location>
</feature>
<dbReference type="PANTHER" id="PTHR34659">
    <property type="entry name" value="BNAA05G11610D PROTEIN"/>
    <property type="match status" value="1"/>
</dbReference>
<dbReference type="InterPro" id="IPR053273">
    <property type="entry name" value="CST_Regulator"/>
</dbReference>
<evidence type="ECO:0000313" key="3">
    <source>
        <dbReference type="Proteomes" id="UP000541444"/>
    </source>
</evidence>
<evidence type="ECO:0000313" key="2">
    <source>
        <dbReference type="EMBL" id="KAF6136825.1"/>
    </source>
</evidence>
<feature type="region of interest" description="Disordered" evidence="1">
    <location>
        <begin position="306"/>
        <end position="344"/>
    </location>
</feature>
<feature type="compositionally biased region" description="Basic and acidic residues" evidence="1">
    <location>
        <begin position="327"/>
        <end position="344"/>
    </location>
</feature>
<dbReference type="Proteomes" id="UP000541444">
    <property type="component" value="Unassembled WGS sequence"/>
</dbReference>
<accession>A0A7J7L2H9</accession>
<organism evidence="2 3">
    <name type="scientific">Kingdonia uniflora</name>
    <dbReference type="NCBI Taxonomy" id="39325"/>
    <lineage>
        <taxon>Eukaryota</taxon>
        <taxon>Viridiplantae</taxon>
        <taxon>Streptophyta</taxon>
        <taxon>Embryophyta</taxon>
        <taxon>Tracheophyta</taxon>
        <taxon>Spermatophyta</taxon>
        <taxon>Magnoliopsida</taxon>
        <taxon>Ranunculales</taxon>
        <taxon>Circaeasteraceae</taxon>
        <taxon>Kingdonia</taxon>
    </lineage>
</organism>
<sequence>MTVSHSRNKISRTSTIDIPKSGGGLNFKYCSFGGEIFVSAMDLKYKSIAWVGNVYQKFEAMCLEVEDIMCQETAKYVEGQVQNVSASVKKFYSEVLQDLVPPSSVDGVKDVYIEDNADTGPNKNSKVIVEGNQKNPPIFDESKIIALAVKHSSPQQNKDLDLYKKSKTDHGIAPILPSAVSVRKDSIPALSAGGVHNKNHLILSSASNPVNGSHSKLSLCDGYKRSDILVEEICIGGNVVAKSIGNSVNESTRASSCSGLHDENCKKTDSEYSTDIMTETENLCDSTSSLPSFMALPDVLCENKVGETQPSSPCSIISAETDEGSDDDKSKLKEGNNDPDERSMESIDNIHNLKLEESCIFVDSKELYGIPRGTSKHRSYKKKIRDAFALRMSSAKKEYEQLAICYKNIDSQQKVESFTSSFLTRELDKKSISNHDFRESDWELL</sequence>
<dbReference type="PANTHER" id="PTHR34659:SF1">
    <property type="entry name" value="PROTEIN EGT2"/>
    <property type="match status" value="1"/>
</dbReference>
<reference evidence="2 3" key="1">
    <citation type="journal article" date="2020" name="IScience">
        <title>Genome Sequencing of the Endangered Kingdonia uniflora (Circaeasteraceae, Ranunculales) Reveals Potential Mechanisms of Evolutionary Specialization.</title>
        <authorList>
            <person name="Sun Y."/>
            <person name="Deng T."/>
            <person name="Zhang A."/>
            <person name="Moore M.J."/>
            <person name="Landis J.B."/>
            <person name="Lin N."/>
            <person name="Zhang H."/>
            <person name="Zhang X."/>
            <person name="Huang J."/>
            <person name="Zhang X."/>
            <person name="Sun H."/>
            <person name="Wang H."/>
        </authorList>
    </citation>
    <scope>NUCLEOTIDE SEQUENCE [LARGE SCALE GENOMIC DNA]</scope>
    <source>
        <strain evidence="2">TB1705</strain>
        <tissue evidence="2">Leaf</tissue>
    </source>
</reference>